<reference evidence="2 3" key="1">
    <citation type="journal article" date="2014" name="Agronomy (Basel)">
        <title>A Draft Genome Sequence for Ensete ventricosum, the Drought-Tolerant Tree Against Hunger.</title>
        <authorList>
            <person name="Harrison J."/>
            <person name="Moore K.A."/>
            <person name="Paszkiewicz K."/>
            <person name="Jones T."/>
            <person name="Grant M."/>
            <person name="Ambacheew D."/>
            <person name="Muzemil S."/>
            <person name="Studholme D.J."/>
        </authorList>
    </citation>
    <scope>NUCLEOTIDE SEQUENCE [LARGE SCALE GENOMIC DNA]</scope>
</reference>
<evidence type="ECO:0000313" key="2">
    <source>
        <dbReference type="EMBL" id="RRT37114.1"/>
    </source>
</evidence>
<feature type="region of interest" description="Disordered" evidence="1">
    <location>
        <begin position="106"/>
        <end position="145"/>
    </location>
</feature>
<protein>
    <submittedName>
        <fullName evidence="2">Uncharacterized protein</fullName>
    </submittedName>
</protein>
<evidence type="ECO:0000313" key="3">
    <source>
        <dbReference type="Proteomes" id="UP000287651"/>
    </source>
</evidence>
<dbReference type="AlphaFoldDB" id="A0A426XCD7"/>
<name>A0A426XCD7_ENSVE</name>
<proteinExistence type="predicted"/>
<accession>A0A426XCD7</accession>
<gene>
    <name evidence="2" type="ORF">B296_00044404</name>
</gene>
<sequence>MSAWGWKKRQRARDPAVACETGTSLGAASRRSWVKLQQTSTDGPRTVLSTLENSMMPKQAILVGAPRHQSTAPTSTRLRSDVQPRTCFWGGGGDSVFAARAPTRIPEPSEEEGSIGHVTTRHPHPGRSSPNSTSFTGRGHARDSMTYNWGQRSHVGGIALLNSPPIANAPSRSYPRSSQWGPRWSPATSSQGWPRHRKRNAYRYDKRSPL</sequence>
<organism evidence="2 3">
    <name type="scientific">Ensete ventricosum</name>
    <name type="common">Abyssinian banana</name>
    <name type="synonym">Musa ensete</name>
    <dbReference type="NCBI Taxonomy" id="4639"/>
    <lineage>
        <taxon>Eukaryota</taxon>
        <taxon>Viridiplantae</taxon>
        <taxon>Streptophyta</taxon>
        <taxon>Embryophyta</taxon>
        <taxon>Tracheophyta</taxon>
        <taxon>Spermatophyta</taxon>
        <taxon>Magnoliopsida</taxon>
        <taxon>Liliopsida</taxon>
        <taxon>Zingiberales</taxon>
        <taxon>Musaceae</taxon>
        <taxon>Ensete</taxon>
    </lineage>
</organism>
<dbReference type="EMBL" id="AMZH03022679">
    <property type="protein sequence ID" value="RRT37114.1"/>
    <property type="molecule type" value="Genomic_DNA"/>
</dbReference>
<evidence type="ECO:0000256" key="1">
    <source>
        <dbReference type="SAM" id="MobiDB-lite"/>
    </source>
</evidence>
<comment type="caution">
    <text evidence="2">The sequence shown here is derived from an EMBL/GenBank/DDBJ whole genome shotgun (WGS) entry which is preliminary data.</text>
</comment>
<feature type="compositionally biased region" description="Polar residues" evidence="1">
    <location>
        <begin position="170"/>
        <end position="192"/>
    </location>
</feature>
<dbReference type="Proteomes" id="UP000287651">
    <property type="component" value="Unassembled WGS sequence"/>
</dbReference>
<feature type="region of interest" description="Disordered" evidence="1">
    <location>
        <begin position="161"/>
        <end position="210"/>
    </location>
</feature>